<organism evidence="1">
    <name type="scientific">hydrothermal vent metagenome</name>
    <dbReference type="NCBI Taxonomy" id="652676"/>
    <lineage>
        <taxon>unclassified sequences</taxon>
        <taxon>metagenomes</taxon>
        <taxon>ecological metagenomes</taxon>
    </lineage>
</organism>
<reference evidence="1" key="1">
    <citation type="submission" date="2015-10" db="EMBL/GenBank/DDBJ databases">
        <authorList>
            <person name="Gilbert D.G."/>
        </authorList>
    </citation>
    <scope>NUCLEOTIDE SEQUENCE</scope>
</reference>
<sequence>MPPVFAQEEEAVEEEAVVEEAAVEEEAVWGDEAAAEEVAPAETAKAPGSGMTASLGVGMGLAHGDYISSSSGLGLLVGLPFSMPIGPLDVSVSAAVIMNTMDAGSETGASVTQIMVFGMAAVPGMPFALMGGAGMAGSGLAIAGGLGVPVNAFVPDLPVQVMVGVNANIYTALDDNIEGNTGGIVGFLTVGTSF</sequence>
<evidence type="ECO:0000313" key="1">
    <source>
        <dbReference type="EMBL" id="CUV08874.1"/>
    </source>
</evidence>
<name>A0A160VID8_9ZZZZ</name>
<dbReference type="AlphaFoldDB" id="A0A160VID8"/>
<accession>A0A160VID8</accession>
<dbReference type="EMBL" id="FAXC01000135">
    <property type="protein sequence ID" value="CUV08874.1"/>
    <property type="molecule type" value="Genomic_DNA"/>
</dbReference>
<protein>
    <submittedName>
        <fullName evidence="1">Uncharacterized protein</fullName>
    </submittedName>
</protein>
<gene>
    <name evidence="1" type="ORF">MGWOODY_Mmi162</name>
</gene>
<proteinExistence type="predicted"/>